<dbReference type="PRINTS" id="PR00412">
    <property type="entry name" value="EPOXHYDRLASE"/>
</dbReference>
<organism evidence="4 5">
    <name type="scientific">Emericellopsis atlantica</name>
    <dbReference type="NCBI Taxonomy" id="2614577"/>
    <lineage>
        <taxon>Eukaryota</taxon>
        <taxon>Fungi</taxon>
        <taxon>Dikarya</taxon>
        <taxon>Ascomycota</taxon>
        <taxon>Pezizomycotina</taxon>
        <taxon>Sordariomycetes</taxon>
        <taxon>Hypocreomycetidae</taxon>
        <taxon>Hypocreales</taxon>
        <taxon>Bionectriaceae</taxon>
        <taxon>Emericellopsis</taxon>
    </lineage>
</organism>
<keyword evidence="1 4" id="KW-0378">Hydrolase</keyword>
<dbReference type="InterPro" id="IPR000073">
    <property type="entry name" value="AB_hydrolase_1"/>
</dbReference>
<reference evidence="4" key="1">
    <citation type="journal article" date="2021" name="IMA Fungus">
        <title>Genomic characterization of three marine fungi, including Emericellopsis atlantica sp. nov. with signatures of a generalist lifestyle and marine biomass degradation.</title>
        <authorList>
            <person name="Hagestad O.C."/>
            <person name="Hou L."/>
            <person name="Andersen J.H."/>
            <person name="Hansen E.H."/>
            <person name="Altermark B."/>
            <person name="Li C."/>
            <person name="Kuhnert E."/>
            <person name="Cox R.J."/>
            <person name="Crous P.W."/>
            <person name="Spatafora J.W."/>
            <person name="Lail K."/>
            <person name="Amirebrahimi M."/>
            <person name="Lipzen A."/>
            <person name="Pangilinan J."/>
            <person name="Andreopoulos W."/>
            <person name="Hayes R.D."/>
            <person name="Ng V."/>
            <person name="Grigoriev I.V."/>
            <person name="Jackson S.A."/>
            <person name="Sutton T.D.S."/>
            <person name="Dobson A.D.W."/>
            <person name="Rama T."/>
        </authorList>
    </citation>
    <scope>NUCLEOTIDE SEQUENCE</scope>
    <source>
        <strain evidence="4">TS7</strain>
    </source>
</reference>
<protein>
    <submittedName>
        <fullName evidence="4">Epoxide hydrolase</fullName>
    </submittedName>
</protein>
<proteinExistence type="inferred from homology"/>
<dbReference type="EMBL" id="MU251258">
    <property type="protein sequence ID" value="KAG9253319.1"/>
    <property type="molecule type" value="Genomic_DNA"/>
</dbReference>
<dbReference type="GO" id="GO:0016787">
    <property type="term" value="F:hydrolase activity"/>
    <property type="evidence" value="ECO:0007669"/>
    <property type="project" value="UniProtKB-KW"/>
</dbReference>
<name>A0A9P8CN21_9HYPO</name>
<evidence type="ECO:0000313" key="5">
    <source>
        <dbReference type="Proteomes" id="UP000887229"/>
    </source>
</evidence>
<gene>
    <name evidence="4" type="ORF">F5Z01DRAFT_162127</name>
</gene>
<evidence type="ECO:0000313" key="4">
    <source>
        <dbReference type="EMBL" id="KAG9253319.1"/>
    </source>
</evidence>
<dbReference type="GeneID" id="70288718"/>
<dbReference type="PRINTS" id="PR00111">
    <property type="entry name" value="ABHYDROLASE"/>
</dbReference>
<dbReference type="OrthoDB" id="408373at2759"/>
<keyword evidence="5" id="KW-1185">Reference proteome</keyword>
<dbReference type="RefSeq" id="XP_046117243.1">
    <property type="nucleotide sequence ID" value="XM_046257815.1"/>
</dbReference>
<evidence type="ECO:0000259" key="3">
    <source>
        <dbReference type="Pfam" id="PF00561"/>
    </source>
</evidence>
<dbReference type="PANTHER" id="PTHR43329">
    <property type="entry name" value="EPOXIDE HYDROLASE"/>
    <property type="match status" value="1"/>
</dbReference>
<accession>A0A9P8CN21</accession>
<dbReference type="Gene3D" id="3.40.50.1820">
    <property type="entry name" value="alpha/beta hydrolase"/>
    <property type="match status" value="1"/>
</dbReference>
<dbReference type="Pfam" id="PF00561">
    <property type="entry name" value="Abhydrolase_1"/>
    <property type="match status" value="1"/>
</dbReference>
<dbReference type="AlphaFoldDB" id="A0A9P8CN21"/>
<dbReference type="Proteomes" id="UP000887229">
    <property type="component" value="Unassembled WGS sequence"/>
</dbReference>
<evidence type="ECO:0000256" key="1">
    <source>
        <dbReference type="ARBA" id="ARBA00022801"/>
    </source>
</evidence>
<comment type="similarity">
    <text evidence="2">Belongs to the AB hydrolase superfamily. Epoxide hydrolase family.</text>
</comment>
<dbReference type="InterPro" id="IPR000639">
    <property type="entry name" value="Epox_hydrolase-like"/>
</dbReference>
<evidence type="ECO:0000256" key="2">
    <source>
        <dbReference type="ARBA" id="ARBA00038334"/>
    </source>
</evidence>
<dbReference type="SUPFAM" id="SSF53474">
    <property type="entry name" value="alpha/beta-Hydrolases"/>
    <property type="match status" value="1"/>
</dbReference>
<sequence>MTEKLVPNDPRVKYESTSIRGYKYAYIRGEPTTDAAPKGTIVLVHGFPDLSFGWRHQIPFLMSRGYRVIVPDMLGYGRSDAPADLEEYTFKKLSGDINELARKFVGPDGQIILGGHDWGGAVVWRAAMWYPELVKAVFSVCTPYHHPTQGEFHSLQTIIDAGRMQNFAYQLQFMGTEVEERCQGREKVKQFLNSMHGGFGPQREVGFRTEQGIIFENISKLNKSALLSEEELGHYADQYCLHPAPELHGPLNYYRTRKPNYDDDRVLAEKGVKIEMPALFITALRDTALPPRMSEGMEQYCPQLTRGEVDASHWALTQTGDDVNRQIGDWLSKLESVKSSL</sequence>
<feature type="domain" description="AB hydrolase-1" evidence="3">
    <location>
        <begin position="40"/>
        <end position="153"/>
    </location>
</feature>
<dbReference type="InterPro" id="IPR029058">
    <property type="entry name" value="AB_hydrolase_fold"/>
</dbReference>
<comment type="caution">
    <text evidence="4">The sequence shown here is derived from an EMBL/GenBank/DDBJ whole genome shotgun (WGS) entry which is preliminary data.</text>
</comment>